<evidence type="ECO:0000256" key="4">
    <source>
        <dbReference type="ARBA" id="ARBA00022741"/>
    </source>
</evidence>
<dbReference type="AlphaFoldDB" id="A0A0S7WI78"/>
<comment type="caution">
    <text evidence="7">The sequence shown here is derived from an EMBL/GenBank/DDBJ whole genome shotgun (WGS) entry which is preliminary data.</text>
</comment>
<proteinExistence type="inferred from homology"/>
<evidence type="ECO:0000256" key="3">
    <source>
        <dbReference type="ARBA" id="ARBA00022679"/>
    </source>
</evidence>
<keyword evidence="2" id="KW-0698">rRNA processing</keyword>
<keyword evidence="1" id="KW-0690">Ribosome biogenesis</keyword>
<dbReference type="GO" id="GO:0005524">
    <property type="term" value="F:ATP binding"/>
    <property type="evidence" value="ECO:0007669"/>
    <property type="project" value="UniProtKB-KW"/>
</dbReference>
<evidence type="ECO:0008006" key="9">
    <source>
        <dbReference type="Google" id="ProtNLM"/>
    </source>
</evidence>
<dbReference type="SUPFAM" id="SSF52540">
    <property type="entry name" value="P-loop containing nucleoside triphosphate hydrolases"/>
    <property type="match status" value="1"/>
</dbReference>
<evidence type="ECO:0000256" key="6">
    <source>
        <dbReference type="ARBA" id="ARBA00022840"/>
    </source>
</evidence>
<dbReference type="Pfam" id="PF13238">
    <property type="entry name" value="AAA_18"/>
    <property type="match status" value="1"/>
</dbReference>
<dbReference type="GO" id="GO:0006364">
    <property type="term" value="P:rRNA processing"/>
    <property type="evidence" value="ECO:0007669"/>
    <property type="project" value="UniProtKB-KW"/>
</dbReference>
<evidence type="ECO:0000256" key="2">
    <source>
        <dbReference type="ARBA" id="ARBA00022552"/>
    </source>
</evidence>
<evidence type="ECO:0000313" key="7">
    <source>
        <dbReference type="EMBL" id="KPJ49854.1"/>
    </source>
</evidence>
<dbReference type="PANTHER" id="PTHR12595:SF0">
    <property type="entry name" value="ADENYLATE KINASE ISOENZYME 6"/>
    <property type="match status" value="1"/>
</dbReference>
<reference evidence="7 8" key="1">
    <citation type="journal article" date="2015" name="Microbiome">
        <title>Genomic resolution of linkages in carbon, nitrogen, and sulfur cycling among widespread estuary sediment bacteria.</title>
        <authorList>
            <person name="Baker B.J."/>
            <person name="Lazar C.S."/>
            <person name="Teske A.P."/>
            <person name="Dick G.J."/>
        </authorList>
    </citation>
    <scope>NUCLEOTIDE SEQUENCE [LARGE SCALE GENOMIC DNA]</scope>
    <source>
        <strain evidence="7">DG_26</strain>
    </source>
</reference>
<dbReference type="PANTHER" id="PTHR12595">
    <property type="entry name" value="POS9-ACTIVATING FACTOR FAP7-RELATED"/>
    <property type="match status" value="1"/>
</dbReference>
<gene>
    <name evidence="7" type="ORF">AMJ40_04545</name>
</gene>
<dbReference type="Proteomes" id="UP000051124">
    <property type="component" value="Unassembled WGS sequence"/>
</dbReference>
<keyword evidence="3" id="KW-0808">Transferase</keyword>
<evidence type="ECO:0000256" key="5">
    <source>
        <dbReference type="ARBA" id="ARBA00022777"/>
    </source>
</evidence>
<organism evidence="7 8">
    <name type="scientific">candidate division TA06 bacterium DG_26</name>
    <dbReference type="NCBI Taxonomy" id="1703771"/>
    <lineage>
        <taxon>Bacteria</taxon>
        <taxon>Bacteria division TA06</taxon>
    </lineage>
</organism>
<evidence type="ECO:0000313" key="8">
    <source>
        <dbReference type="Proteomes" id="UP000051124"/>
    </source>
</evidence>
<accession>A0A0S7WI78</accession>
<dbReference type="GO" id="GO:0016887">
    <property type="term" value="F:ATP hydrolysis activity"/>
    <property type="evidence" value="ECO:0007669"/>
    <property type="project" value="InterPro"/>
</dbReference>
<protein>
    <recommendedName>
        <fullName evidence="9">Adenylate kinase</fullName>
    </recommendedName>
</protein>
<sequence length="198" mass="21969">MSVILIGGTPGTGKTEVAKILGDRLDLQVISLGELALEADCVSSHDDERDTGVIDEDCLVSAIEGKILELDKEAIVEGHYIDLVPYSAVSHVFVLRTHPEVLKHRLMRRGWTMEKVAENVEAEVLGVCQLDAHESFGEEEVTDIDTTELSLSEVADMLQRSIRGDLEKTYIDWMTQLEEEGRLADFVQPEGIDGDFEI</sequence>
<dbReference type="EMBL" id="LIZT01000039">
    <property type="protein sequence ID" value="KPJ49854.1"/>
    <property type="molecule type" value="Genomic_DNA"/>
</dbReference>
<dbReference type="InterPro" id="IPR027417">
    <property type="entry name" value="P-loop_NTPase"/>
</dbReference>
<keyword evidence="6" id="KW-0067">ATP-binding</keyword>
<dbReference type="InterPro" id="IPR020618">
    <property type="entry name" value="Adenyl_kinase_AK6"/>
</dbReference>
<keyword evidence="5" id="KW-0418">Kinase</keyword>
<evidence type="ECO:0000256" key="1">
    <source>
        <dbReference type="ARBA" id="ARBA00022517"/>
    </source>
</evidence>
<keyword evidence="4" id="KW-0547">Nucleotide-binding</keyword>
<dbReference type="Gene3D" id="3.40.50.300">
    <property type="entry name" value="P-loop containing nucleotide triphosphate hydrolases"/>
    <property type="match status" value="1"/>
</dbReference>
<dbReference type="GO" id="GO:0004017">
    <property type="term" value="F:AMP kinase activity"/>
    <property type="evidence" value="ECO:0007669"/>
    <property type="project" value="InterPro"/>
</dbReference>
<name>A0A0S7WI78_UNCT6</name>
<dbReference type="HAMAP" id="MF_00039">
    <property type="entry name" value="Adenylate_kinase_AK6"/>
    <property type="match status" value="1"/>
</dbReference>